<dbReference type="GO" id="GO:0006997">
    <property type="term" value="P:nucleus organization"/>
    <property type="evidence" value="ECO:0007669"/>
    <property type="project" value="TreeGrafter"/>
</dbReference>
<dbReference type="GO" id="GO:0019894">
    <property type="term" value="F:kinesin binding"/>
    <property type="evidence" value="ECO:0007669"/>
    <property type="project" value="TreeGrafter"/>
</dbReference>
<dbReference type="PANTHER" id="PTHR21524:SF5">
    <property type="entry name" value="SPECTRIN REPEAT CONTAINING NUCLEAR ENVELOPE PROTEIN 2"/>
    <property type="match status" value="1"/>
</dbReference>
<dbReference type="PANTHER" id="PTHR21524">
    <property type="entry name" value="SPECTRIN REPEAT CONTAINING NUCLEAR ENVELOPE PROTEIN 2"/>
    <property type="match status" value="1"/>
</dbReference>
<comment type="similarity">
    <text evidence="2">Belongs to the nesprin family.</text>
</comment>
<keyword evidence="12" id="KW-1185">Reference proteome</keyword>
<evidence type="ECO:0000256" key="7">
    <source>
        <dbReference type="PROSITE-ProRule" id="PRU00385"/>
    </source>
</evidence>
<dbReference type="Pfam" id="PF10541">
    <property type="entry name" value="KASH"/>
    <property type="match status" value="1"/>
</dbReference>
<evidence type="ECO:0000256" key="5">
    <source>
        <dbReference type="ARBA" id="ARBA00023136"/>
    </source>
</evidence>
<evidence type="ECO:0000256" key="6">
    <source>
        <dbReference type="ARBA" id="ARBA00023242"/>
    </source>
</evidence>
<evidence type="ECO:0000256" key="4">
    <source>
        <dbReference type="ARBA" id="ARBA00022989"/>
    </source>
</evidence>
<evidence type="ECO:0000313" key="11">
    <source>
        <dbReference type="EMBL" id="CAH1635967.1"/>
    </source>
</evidence>
<keyword evidence="4" id="KW-1133">Transmembrane helix</keyword>
<evidence type="ECO:0000256" key="8">
    <source>
        <dbReference type="SAM" id="Coils"/>
    </source>
</evidence>
<sequence>MNISATTTAVTNEEVAVSARWSALRAAATRRGGARRLRREMAALRETLDDICEPGDCAPQPHTRAQLHRRIEELKERLSRLLECKVSMLKLTVSVRRALGDMENDDGGLAADLASLLSAWDDAHQRTSNELLSLEKAVCAWAEWESALRELQGALRGDLATLESLRDRGAGGSTCDSLSDSGISDGDSDGAGRRARRLSALRELARRLQAALAPNSPAQRAIAKRMEQTENEVRTLQESCRALVELSIPDLKIEEESRDKTIAAVTSSKTGSGDPDYSPRGGWVWRVLRSSLPIQLCLVALLLAAWLVERPRCCDALNSLAQTLTPQLRYVRGPPPV</sequence>
<dbReference type="GO" id="GO:0048471">
    <property type="term" value="C:perinuclear region of cytoplasm"/>
    <property type="evidence" value="ECO:0007669"/>
    <property type="project" value="TreeGrafter"/>
</dbReference>
<comment type="subcellular location">
    <subcellularLocation>
        <location evidence="1">Nucleus membrane</location>
    </subcellularLocation>
</comment>
<evidence type="ECO:0000256" key="3">
    <source>
        <dbReference type="ARBA" id="ARBA00022692"/>
    </source>
</evidence>
<feature type="topological domain" description="Perinuclear space" evidence="7">
    <location>
        <begin position="311"/>
        <end position="337"/>
    </location>
</feature>
<evidence type="ECO:0000256" key="9">
    <source>
        <dbReference type="SAM" id="MobiDB-lite"/>
    </source>
</evidence>
<dbReference type="Proteomes" id="UP001153321">
    <property type="component" value="Chromosome 12"/>
</dbReference>
<evidence type="ECO:0000313" key="12">
    <source>
        <dbReference type="Proteomes" id="UP001153321"/>
    </source>
</evidence>
<feature type="region of interest" description="Disordered" evidence="9">
    <location>
        <begin position="168"/>
        <end position="192"/>
    </location>
</feature>
<dbReference type="AlphaFoldDB" id="A0A9P0HY63"/>
<dbReference type="PROSITE" id="PS51049">
    <property type="entry name" value="KASH"/>
    <property type="match status" value="1"/>
</dbReference>
<dbReference type="SMART" id="SM01249">
    <property type="entry name" value="KASH"/>
    <property type="match status" value="1"/>
</dbReference>
<name>A0A9P0HY63_SPOLI</name>
<dbReference type="InterPro" id="IPR012315">
    <property type="entry name" value="KASH"/>
</dbReference>
<evidence type="ECO:0000259" key="10">
    <source>
        <dbReference type="PROSITE" id="PS51049"/>
    </source>
</evidence>
<dbReference type="GO" id="GO:0031965">
    <property type="term" value="C:nuclear membrane"/>
    <property type="evidence" value="ECO:0007669"/>
    <property type="project" value="UniProtKB-SubCell"/>
</dbReference>
<dbReference type="GO" id="GO:0007010">
    <property type="term" value="P:cytoskeleton organization"/>
    <property type="evidence" value="ECO:0007669"/>
    <property type="project" value="TreeGrafter"/>
</dbReference>
<keyword evidence="6" id="KW-0539">Nucleus</keyword>
<evidence type="ECO:0000256" key="2">
    <source>
        <dbReference type="ARBA" id="ARBA00008619"/>
    </source>
</evidence>
<feature type="topological domain" description="Cytoplasmic" evidence="7">
    <location>
        <begin position="1"/>
        <end position="289"/>
    </location>
</feature>
<gene>
    <name evidence="11" type="ORF">SPLIT_LOCUS1329</name>
</gene>
<evidence type="ECO:0000256" key="1">
    <source>
        <dbReference type="ARBA" id="ARBA00004126"/>
    </source>
</evidence>
<accession>A0A9P0HY63</accession>
<reference evidence="11" key="1">
    <citation type="submission" date="2022-02" db="EMBL/GenBank/DDBJ databases">
        <authorList>
            <person name="King R."/>
        </authorList>
    </citation>
    <scope>NUCLEOTIDE SEQUENCE</scope>
</reference>
<feature type="domain" description="KASH" evidence="10">
    <location>
        <begin position="281"/>
        <end position="337"/>
    </location>
</feature>
<proteinExistence type="inferred from homology"/>
<dbReference type="GO" id="GO:0007097">
    <property type="term" value="P:nuclear migration"/>
    <property type="evidence" value="ECO:0007669"/>
    <property type="project" value="TreeGrafter"/>
</dbReference>
<keyword evidence="8" id="KW-0175">Coiled coil</keyword>
<keyword evidence="3 7" id="KW-0812">Transmembrane</keyword>
<keyword evidence="5 7" id="KW-0472">Membrane</keyword>
<feature type="compositionally biased region" description="Low complexity" evidence="9">
    <location>
        <begin position="176"/>
        <end position="185"/>
    </location>
</feature>
<dbReference type="EMBL" id="LR824543">
    <property type="protein sequence ID" value="CAH1635967.1"/>
    <property type="molecule type" value="Genomic_DNA"/>
</dbReference>
<organism evidence="11 12">
    <name type="scientific">Spodoptera littoralis</name>
    <name type="common">Egyptian cotton leafworm</name>
    <dbReference type="NCBI Taxonomy" id="7109"/>
    <lineage>
        <taxon>Eukaryota</taxon>
        <taxon>Metazoa</taxon>
        <taxon>Ecdysozoa</taxon>
        <taxon>Arthropoda</taxon>
        <taxon>Hexapoda</taxon>
        <taxon>Insecta</taxon>
        <taxon>Pterygota</taxon>
        <taxon>Neoptera</taxon>
        <taxon>Endopterygota</taxon>
        <taxon>Lepidoptera</taxon>
        <taxon>Glossata</taxon>
        <taxon>Ditrysia</taxon>
        <taxon>Noctuoidea</taxon>
        <taxon>Noctuidae</taxon>
        <taxon>Amphipyrinae</taxon>
        <taxon>Spodoptera</taxon>
    </lineage>
</organism>
<feature type="coiled-coil region" evidence="8">
    <location>
        <begin position="219"/>
        <end position="246"/>
    </location>
</feature>
<protein>
    <recommendedName>
        <fullName evidence="10">KASH domain-containing protein</fullName>
    </recommendedName>
</protein>